<feature type="compositionally biased region" description="Basic residues" evidence="1">
    <location>
        <begin position="53"/>
        <end position="66"/>
    </location>
</feature>
<keyword evidence="4" id="KW-1185">Reference proteome</keyword>
<protein>
    <submittedName>
        <fullName evidence="2">Uncharacterized protein</fullName>
    </submittedName>
</protein>
<feature type="compositionally biased region" description="Pro residues" evidence="1">
    <location>
        <begin position="75"/>
        <end position="87"/>
    </location>
</feature>
<evidence type="ECO:0000313" key="4">
    <source>
        <dbReference type="Proteomes" id="UP001164776"/>
    </source>
</evidence>
<evidence type="ECO:0000313" key="2">
    <source>
        <dbReference type="EMBL" id="KAJ1253913.1"/>
    </source>
</evidence>
<feature type="compositionally biased region" description="Polar residues" evidence="1">
    <location>
        <begin position="89"/>
        <end position="99"/>
    </location>
</feature>
<accession>A0A9W8CCS6</accession>
<organism evidence="2 4">
    <name type="scientific">Paspalum vaginatum</name>
    <name type="common">seashore paspalum</name>
    <dbReference type="NCBI Taxonomy" id="158149"/>
    <lineage>
        <taxon>Eukaryota</taxon>
        <taxon>Viridiplantae</taxon>
        <taxon>Streptophyta</taxon>
        <taxon>Embryophyta</taxon>
        <taxon>Tracheophyta</taxon>
        <taxon>Spermatophyta</taxon>
        <taxon>Magnoliopsida</taxon>
        <taxon>Liliopsida</taxon>
        <taxon>Poales</taxon>
        <taxon>Poaceae</taxon>
        <taxon>PACMAD clade</taxon>
        <taxon>Panicoideae</taxon>
        <taxon>Andropogonodae</taxon>
        <taxon>Paspaleae</taxon>
        <taxon>Paspalinae</taxon>
        <taxon>Paspalum</taxon>
    </lineage>
</organism>
<dbReference type="AlphaFoldDB" id="A0A9W8CCS6"/>
<evidence type="ECO:0000256" key="1">
    <source>
        <dbReference type="SAM" id="MobiDB-lite"/>
    </source>
</evidence>
<name>A0A9W8CCS6_9POAL</name>
<dbReference type="EMBL" id="MU630506">
    <property type="protein sequence ID" value="KAJ1253913.1"/>
    <property type="molecule type" value="Genomic_DNA"/>
</dbReference>
<dbReference type="EMBL" id="MU629420">
    <property type="protein sequence ID" value="KAJ1257358.1"/>
    <property type="molecule type" value="Genomic_DNA"/>
</dbReference>
<comment type="caution">
    <text evidence="2">The sequence shown here is derived from an EMBL/GenBank/DDBJ whole genome shotgun (WGS) entry which is preliminary data.</text>
</comment>
<dbReference type="EMBL" id="MU629420">
    <property type="protein sequence ID" value="KAJ1257357.1"/>
    <property type="molecule type" value="Genomic_DNA"/>
</dbReference>
<feature type="region of interest" description="Disordered" evidence="1">
    <location>
        <begin position="1"/>
        <end position="139"/>
    </location>
</feature>
<sequence>MAWIRLGEARIRPEEPAAADMAGRRRKRKSRPWRSRGGGWADAHWTEDDGRKGRIQRRWRQGRRPSRSSAVAGRPPQPHGTKPPPGPRTASSRPANTSPARRRTAQSRAPWCAPQLGGTPSLGPRATARLCPAPHSRGTLPLSPAHAHSGGGEAAGAGRVPGWPSRTPVLGRIAAALRGWPFRASLQGLGSGMADESCLALTTCHWSIPHGCRYSVLVFPRRQIVMQRSVPVQWCCLE</sequence>
<gene>
    <name evidence="3" type="ORF">BS78_K085700</name>
    <name evidence="2" type="ORF">BS78_K153700</name>
</gene>
<evidence type="ECO:0000313" key="3">
    <source>
        <dbReference type="EMBL" id="KAJ1257357.1"/>
    </source>
</evidence>
<dbReference type="Proteomes" id="UP001164776">
    <property type="component" value="Unassembled WGS sequence"/>
</dbReference>
<dbReference type="EMBL" id="MU630506">
    <property type="protein sequence ID" value="KAJ1253914.1"/>
    <property type="molecule type" value="Genomic_DNA"/>
</dbReference>
<proteinExistence type="predicted"/>
<reference evidence="2 4" key="1">
    <citation type="submission" date="2022-10" db="EMBL/GenBank/DDBJ databases">
        <title>WGS assembly of Paspalum vaginatum 540-79.</title>
        <authorList>
            <person name="Sun G."/>
            <person name="Wase N."/>
            <person name="Shu S."/>
            <person name="Jenkins J."/>
            <person name="Zhou B."/>
            <person name="Torres-Rodriguez J."/>
            <person name="Chen C."/>
            <person name="Sandor L."/>
            <person name="Plott C."/>
            <person name="Yoshinga Y."/>
            <person name="Daum C."/>
            <person name="Qi P."/>
            <person name="Barry K."/>
            <person name="Lipzen A."/>
            <person name="Berry L."/>
            <person name="Pedersen C."/>
            <person name="Gottilla T."/>
            <person name="Foltz A."/>
            <person name="Yu H."/>
            <person name="O'Malley R."/>
            <person name="Zhang C."/>
            <person name="Devos K."/>
            <person name="Sigmon B."/>
            <person name="Yu B."/>
            <person name="Obata T."/>
            <person name="Schmutz J."/>
            <person name="Schnable J."/>
        </authorList>
    </citation>
    <scope>NUCLEOTIDE SEQUENCE [LARGE SCALE GENOMIC DNA]</scope>
    <source>
        <strain evidence="4">cv. 540-79</strain>
    </source>
</reference>
<feature type="compositionally biased region" description="Basic residues" evidence="1">
    <location>
        <begin position="24"/>
        <end position="34"/>
    </location>
</feature>